<comment type="caution">
    <text evidence="2">The sequence shown here is derived from an EMBL/GenBank/DDBJ whole genome shotgun (WGS) entry which is preliminary data.</text>
</comment>
<dbReference type="AlphaFoldDB" id="A0A917F7T2"/>
<protein>
    <submittedName>
        <fullName evidence="2">Amidase</fullName>
    </submittedName>
</protein>
<dbReference type="InterPro" id="IPR000120">
    <property type="entry name" value="Amidase"/>
</dbReference>
<keyword evidence="3" id="KW-1185">Reference proteome</keyword>
<gene>
    <name evidence="2" type="ORF">GCM10007301_13460</name>
</gene>
<evidence type="ECO:0000313" key="3">
    <source>
        <dbReference type="Proteomes" id="UP000606044"/>
    </source>
</evidence>
<dbReference type="GO" id="GO:0003824">
    <property type="term" value="F:catalytic activity"/>
    <property type="evidence" value="ECO:0007669"/>
    <property type="project" value="InterPro"/>
</dbReference>
<dbReference type="EMBL" id="BMCT01000001">
    <property type="protein sequence ID" value="GGF55169.1"/>
    <property type="molecule type" value="Genomic_DNA"/>
</dbReference>
<dbReference type="RefSeq" id="WP_188576527.1">
    <property type="nucleotide sequence ID" value="NZ_BMCT01000001.1"/>
</dbReference>
<organism evidence="2 3">
    <name type="scientific">Azorhizobium oxalatiphilum</name>
    <dbReference type="NCBI Taxonomy" id="980631"/>
    <lineage>
        <taxon>Bacteria</taxon>
        <taxon>Pseudomonadati</taxon>
        <taxon>Pseudomonadota</taxon>
        <taxon>Alphaproteobacteria</taxon>
        <taxon>Hyphomicrobiales</taxon>
        <taxon>Xanthobacteraceae</taxon>
        <taxon>Azorhizobium</taxon>
    </lineage>
</organism>
<dbReference type="Proteomes" id="UP000606044">
    <property type="component" value="Unassembled WGS sequence"/>
</dbReference>
<feature type="domain" description="Amidase" evidence="1">
    <location>
        <begin position="25"/>
        <end position="446"/>
    </location>
</feature>
<accession>A0A917F7T2</accession>
<dbReference type="Pfam" id="PF01425">
    <property type="entry name" value="Amidase"/>
    <property type="match status" value="1"/>
</dbReference>
<evidence type="ECO:0000259" key="1">
    <source>
        <dbReference type="Pfam" id="PF01425"/>
    </source>
</evidence>
<reference evidence="2" key="1">
    <citation type="journal article" date="2014" name="Int. J. Syst. Evol. Microbiol.">
        <title>Complete genome sequence of Corynebacterium casei LMG S-19264T (=DSM 44701T), isolated from a smear-ripened cheese.</title>
        <authorList>
            <consortium name="US DOE Joint Genome Institute (JGI-PGF)"/>
            <person name="Walter F."/>
            <person name="Albersmeier A."/>
            <person name="Kalinowski J."/>
            <person name="Ruckert C."/>
        </authorList>
    </citation>
    <scope>NUCLEOTIDE SEQUENCE</scope>
    <source>
        <strain evidence="2">CCM 7897</strain>
    </source>
</reference>
<reference evidence="2" key="2">
    <citation type="submission" date="2020-09" db="EMBL/GenBank/DDBJ databases">
        <authorList>
            <person name="Sun Q."/>
            <person name="Sedlacek I."/>
        </authorList>
    </citation>
    <scope>NUCLEOTIDE SEQUENCE</scope>
    <source>
        <strain evidence="2">CCM 7897</strain>
    </source>
</reference>
<dbReference type="InterPro" id="IPR023631">
    <property type="entry name" value="Amidase_dom"/>
</dbReference>
<proteinExistence type="predicted"/>
<dbReference type="PANTHER" id="PTHR11895">
    <property type="entry name" value="TRANSAMIDASE"/>
    <property type="match status" value="1"/>
</dbReference>
<dbReference type="Gene3D" id="3.90.1300.10">
    <property type="entry name" value="Amidase signature (AS) domain"/>
    <property type="match status" value="1"/>
</dbReference>
<sequence length="475" mass="50297">MAALHELTIAEAGRQFRAGTLSPVDLTEACLARIDALDGALNSFITVTPERARAEAKEAETLFAQGVDKGPMQGIPYGLKDIYDTAGLLTTAHSKLLEHHIPAEDCTVQAKLWAGGGVLLGKQATWEFAMGGPSFDLPWPPARNPWDLGRSPMGSSSGAGASIAAGLCPAATGSDTGGSIRMPAAVCGIAGLKPSYGLVSRHGVQPNSYSFDHCGPMAWTVEDCALMLGVMAGHDPRDPASIDYPAQDYASGLLSPVAGLRIGVVRHWYEDELEAAPAVIAAMDASIATFRSLGCIVTEVRLPTLRTFTDSKMPLTAGEIFTLHEKDLRARPQDFGRSMRYRILPGALLRAEDYVQAMRARAELTATVFAVMKDVDVLLTASSAQPAPLLLPDEPPTFFGAAAPSLTAQFNLTGQPALSLCNGFDAAGLPLGMQLAGRPGEDALVLRLGAAFERETDFRSRRPSLEQPVEAMAAQ</sequence>
<dbReference type="SUPFAM" id="SSF75304">
    <property type="entry name" value="Amidase signature (AS) enzymes"/>
    <property type="match status" value="1"/>
</dbReference>
<dbReference type="PANTHER" id="PTHR11895:SF176">
    <property type="entry name" value="AMIDASE AMID-RELATED"/>
    <property type="match status" value="1"/>
</dbReference>
<dbReference type="InterPro" id="IPR036928">
    <property type="entry name" value="AS_sf"/>
</dbReference>
<evidence type="ECO:0000313" key="2">
    <source>
        <dbReference type="EMBL" id="GGF55169.1"/>
    </source>
</evidence>
<name>A0A917F7T2_9HYPH</name>